<dbReference type="InParanoid" id="D8LQY8"/>
<dbReference type="InterPro" id="IPR002889">
    <property type="entry name" value="WSC_carb-bd"/>
</dbReference>
<dbReference type="SUPFAM" id="SSF55797">
    <property type="entry name" value="PR-1-like"/>
    <property type="match status" value="1"/>
</dbReference>
<reference evidence="2 3" key="1">
    <citation type="journal article" date="2010" name="Nature">
        <title>The Ectocarpus genome and the independent evolution of multicellularity in brown algae.</title>
        <authorList>
            <person name="Cock J.M."/>
            <person name="Sterck L."/>
            <person name="Rouze P."/>
            <person name="Scornet D."/>
            <person name="Allen A.E."/>
            <person name="Amoutzias G."/>
            <person name="Anthouard V."/>
            <person name="Artiguenave F."/>
            <person name="Aury J.M."/>
            <person name="Badger J.H."/>
            <person name="Beszteri B."/>
            <person name="Billiau K."/>
            <person name="Bonnet E."/>
            <person name="Bothwell J.H."/>
            <person name="Bowler C."/>
            <person name="Boyen C."/>
            <person name="Brownlee C."/>
            <person name="Carrano C.J."/>
            <person name="Charrier B."/>
            <person name="Cho G.Y."/>
            <person name="Coelho S.M."/>
            <person name="Collen J."/>
            <person name="Corre E."/>
            <person name="Da Silva C."/>
            <person name="Delage L."/>
            <person name="Delaroque N."/>
            <person name="Dittami S.M."/>
            <person name="Doulbeau S."/>
            <person name="Elias M."/>
            <person name="Farnham G."/>
            <person name="Gachon C.M."/>
            <person name="Gschloessl B."/>
            <person name="Heesch S."/>
            <person name="Jabbari K."/>
            <person name="Jubin C."/>
            <person name="Kawai H."/>
            <person name="Kimura K."/>
            <person name="Kloareg B."/>
            <person name="Kupper F.C."/>
            <person name="Lang D."/>
            <person name="Le Bail A."/>
            <person name="Leblanc C."/>
            <person name="Lerouge P."/>
            <person name="Lohr M."/>
            <person name="Lopez P.J."/>
            <person name="Martens C."/>
            <person name="Maumus F."/>
            <person name="Michel G."/>
            <person name="Miranda-Saavedra D."/>
            <person name="Morales J."/>
            <person name="Moreau H."/>
            <person name="Motomura T."/>
            <person name="Nagasato C."/>
            <person name="Napoli C.A."/>
            <person name="Nelson D.R."/>
            <person name="Nyvall-Collen P."/>
            <person name="Peters A.F."/>
            <person name="Pommier C."/>
            <person name="Potin P."/>
            <person name="Poulain J."/>
            <person name="Quesneville H."/>
            <person name="Read B."/>
            <person name="Rensing S.A."/>
            <person name="Ritter A."/>
            <person name="Rousvoal S."/>
            <person name="Samanta M."/>
            <person name="Samson G."/>
            <person name="Schroeder D.C."/>
            <person name="Segurens B."/>
            <person name="Strittmatter M."/>
            <person name="Tonon T."/>
            <person name="Tregear J.W."/>
            <person name="Valentin K."/>
            <person name="von Dassow P."/>
            <person name="Yamagishi T."/>
            <person name="Van de Peer Y."/>
            <person name="Wincker P."/>
        </authorList>
    </citation>
    <scope>NUCLEOTIDE SEQUENCE [LARGE SCALE GENOMIC DNA]</scope>
    <source>
        <strain evidence="3">Ec32 / CCAP1310/4</strain>
    </source>
</reference>
<dbReference type="AlphaFoldDB" id="D8LQY8"/>
<organism evidence="2 3">
    <name type="scientific">Ectocarpus siliculosus</name>
    <name type="common">Brown alga</name>
    <name type="synonym">Conferva siliculosa</name>
    <dbReference type="NCBI Taxonomy" id="2880"/>
    <lineage>
        <taxon>Eukaryota</taxon>
        <taxon>Sar</taxon>
        <taxon>Stramenopiles</taxon>
        <taxon>Ochrophyta</taxon>
        <taxon>PX clade</taxon>
        <taxon>Phaeophyceae</taxon>
        <taxon>Ectocarpales</taxon>
        <taxon>Ectocarpaceae</taxon>
        <taxon>Ectocarpus</taxon>
    </lineage>
</organism>
<dbReference type="EMBL" id="FN649743">
    <property type="protein sequence ID" value="CBN77661.1"/>
    <property type="molecule type" value="Genomic_DNA"/>
</dbReference>
<dbReference type="OrthoDB" id="337038at2759"/>
<sequence length="262" mass="27120">MTMTLDIAALTLNMCYESCVHEGSSYFATQDGSRCWCSLESHFDYSSGGVGVCDTWCGGDGSTTCGGSDGLSRDFYKIETGEATLGVSAAGDGVSNSGDPLDRLLELHNAARCMHATGPLEFAEPVAATAKTYADLLASESMCGSAETAHSTGLGENVFVCAASSSLSGDGAPTAACFSPESAMEAFYDSQVGGGPTSTYGPRATQVLWKSTTQIGCALRACEKDGLTYDILVCRYSPPAGEDTTESEVALEANSKTTCGYD</sequence>
<evidence type="ECO:0000313" key="2">
    <source>
        <dbReference type="EMBL" id="CBN77661.1"/>
    </source>
</evidence>
<dbReference type="Pfam" id="PF01822">
    <property type="entry name" value="WSC"/>
    <property type="match status" value="1"/>
</dbReference>
<dbReference type="EMBL" id="FN648830">
    <property type="protein sequence ID" value="CBN77661.1"/>
    <property type="molecule type" value="Genomic_DNA"/>
</dbReference>
<gene>
    <name evidence="2" type="ORF">Esi_0061_0068</name>
</gene>
<keyword evidence="3" id="KW-1185">Reference proteome</keyword>
<dbReference type="STRING" id="2880.D8LQY8"/>
<evidence type="ECO:0000259" key="1">
    <source>
        <dbReference type="PROSITE" id="PS51212"/>
    </source>
</evidence>
<feature type="domain" description="WSC" evidence="1">
    <location>
        <begin position="1"/>
        <end position="77"/>
    </location>
</feature>
<evidence type="ECO:0000313" key="3">
    <source>
        <dbReference type="Proteomes" id="UP000002630"/>
    </source>
</evidence>
<accession>D8LQY8</accession>
<dbReference type="Pfam" id="PF00188">
    <property type="entry name" value="CAP"/>
    <property type="match status" value="1"/>
</dbReference>
<dbReference type="SMART" id="SM00198">
    <property type="entry name" value="SCP"/>
    <property type="match status" value="1"/>
</dbReference>
<dbReference type="PROSITE" id="PS51212">
    <property type="entry name" value="WSC"/>
    <property type="match status" value="1"/>
</dbReference>
<proteinExistence type="predicted"/>
<dbReference type="InterPro" id="IPR001283">
    <property type="entry name" value="CRISP-related"/>
</dbReference>
<name>D8LQY8_ECTSI</name>
<protein>
    <submittedName>
        <fullName evidence="2">SCP-domain containing protein</fullName>
    </submittedName>
</protein>
<dbReference type="InterPro" id="IPR014044">
    <property type="entry name" value="CAP_dom"/>
</dbReference>
<dbReference type="InterPro" id="IPR035940">
    <property type="entry name" value="CAP_sf"/>
</dbReference>
<dbReference type="Gene3D" id="3.40.33.10">
    <property type="entry name" value="CAP"/>
    <property type="match status" value="1"/>
</dbReference>
<dbReference type="Proteomes" id="UP000002630">
    <property type="component" value="Linkage Group LG18"/>
</dbReference>
<dbReference type="PANTHER" id="PTHR10334">
    <property type="entry name" value="CYSTEINE-RICH SECRETORY PROTEIN-RELATED"/>
    <property type="match status" value="1"/>
</dbReference>